<protein>
    <submittedName>
        <fullName evidence="1">Uncharacterized protein</fullName>
    </submittedName>
</protein>
<evidence type="ECO:0000313" key="2">
    <source>
        <dbReference type="Proteomes" id="UP000075809"/>
    </source>
</evidence>
<name>A0A151WXS4_9HYME</name>
<accession>A0A151WXS4</accession>
<keyword evidence="2" id="KW-1185">Reference proteome</keyword>
<gene>
    <name evidence="1" type="ORF">ALC60_08206</name>
</gene>
<proteinExistence type="predicted"/>
<dbReference type="EMBL" id="KQ982660">
    <property type="protein sequence ID" value="KYQ52674.1"/>
    <property type="molecule type" value="Genomic_DNA"/>
</dbReference>
<dbReference type="AlphaFoldDB" id="A0A151WXS4"/>
<reference evidence="1 2" key="1">
    <citation type="submission" date="2015-09" db="EMBL/GenBank/DDBJ databases">
        <title>Trachymyrmex zeteki WGS genome.</title>
        <authorList>
            <person name="Nygaard S."/>
            <person name="Hu H."/>
            <person name="Boomsma J."/>
            <person name="Zhang G."/>
        </authorList>
    </citation>
    <scope>NUCLEOTIDE SEQUENCE [LARGE SCALE GENOMIC DNA]</scope>
    <source>
        <strain evidence="1">Tzet28-1</strain>
        <tissue evidence="1">Whole body</tissue>
    </source>
</reference>
<dbReference type="Proteomes" id="UP000075809">
    <property type="component" value="Unassembled WGS sequence"/>
</dbReference>
<organism evidence="1 2">
    <name type="scientific">Mycetomoellerius zeteki</name>
    <dbReference type="NCBI Taxonomy" id="64791"/>
    <lineage>
        <taxon>Eukaryota</taxon>
        <taxon>Metazoa</taxon>
        <taxon>Ecdysozoa</taxon>
        <taxon>Arthropoda</taxon>
        <taxon>Hexapoda</taxon>
        <taxon>Insecta</taxon>
        <taxon>Pterygota</taxon>
        <taxon>Neoptera</taxon>
        <taxon>Endopterygota</taxon>
        <taxon>Hymenoptera</taxon>
        <taxon>Apocrita</taxon>
        <taxon>Aculeata</taxon>
        <taxon>Formicoidea</taxon>
        <taxon>Formicidae</taxon>
        <taxon>Myrmicinae</taxon>
        <taxon>Mycetomoellerius</taxon>
    </lineage>
</organism>
<sequence>MVMNPKNIVSLLQQNFNRPEYDIHSVITDEERSFAVYLEDLIKESIDTRIFIETFDTLCYYIMTKVSTVPFFLYSMSTSIIAFLHKKAIIDVDIEYKKKAVEYWRSGKTNNVPLKSVQHRFRKVSSLKLLYRWEAQIIQSGIRIGKLLQISKYVLATWLGSEGTKIGLFPIRQ</sequence>
<evidence type="ECO:0000313" key="1">
    <source>
        <dbReference type="EMBL" id="KYQ52674.1"/>
    </source>
</evidence>